<keyword evidence="2" id="KW-1185">Reference proteome</keyword>
<comment type="caution">
    <text evidence="1">The sequence shown here is derived from an EMBL/GenBank/DDBJ whole genome shotgun (WGS) entry which is preliminary data.</text>
</comment>
<proteinExistence type="predicted"/>
<evidence type="ECO:0000313" key="1">
    <source>
        <dbReference type="EMBL" id="OMH83824.1"/>
    </source>
</evidence>
<dbReference type="EMBL" id="LSSK01000304">
    <property type="protein sequence ID" value="OMH83824.1"/>
    <property type="molecule type" value="Genomic_DNA"/>
</dbReference>
<protein>
    <submittedName>
        <fullName evidence="1">Uncharacterized protein</fullName>
    </submittedName>
</protein>
<evidence type="ECO:0000313" key="2">
    <source>
        <dbReference type="Proteomes" id="UP000188320"/>
    </source>
</evidence>
<gene>
    <name evidence="1" type="ORF">AX774_g2674</name>
</gene>
<dbReference type="Proteomes" id="UP000188320">
    <property type="component" value="Unassembled WGS sequence"/>
</dbReference>
<accession>A0A1R1PS94</accession>
<dbReference type="AlphaFoldDB" id="A0A1R1PS94"/>
<reference evidence="2" key="1">
    <citation type="submission" date="2017-01" db="EMBL/GenBank/DDBJ databases">
        <authorList>
            <person name="Wang Y."/>
            <person name="White M."/>
            <person name="Kvist S."/>
            <person name="Moncalvo J.-M."/>
        </authorList>
    </citation>
    <scope>NUCLEOTIDE SEQUENCE [LARGE SCALE GENOMIC DNA]</scope>
    <source>
        <strain evidence="2">COL-18-3</strain>
    </source>
</reference>
<organism evidence="1 2">
    <name type="scientific">Zancudomyces culisetae</name>
    <name type="common">Gut fungus</name>
    <name type="synonym">Smittium culisetae</name>
    <dbReference type="NCBI Taxonomy" id="1213189"/>
    <lineage>
        <taxon>Eukaryota</taxon>
        <taxon>Fungi</taxon>
        <taxon>Fungi incertae sedis</taxon>
        <taxon>Zoopagomycota</taxon>
        <taxon>Kickxellomycotina</taxon>
        <taxon>Harpellomycetes</taxon>
        <taxon>Harpellales</taxon>
        <taxon>Legeriomycetaceae</taxon>
        <taxon>Zancudomyces</taxon>
    </lineage>
</organism>
<sequence>MKILEPFLVPDEDSGADTSDVDKVMEVSAGIDSEGPDLLPPTAVPIAKALGMDPLEVEEVAVVMSI</sequence>
<name>A0A1R1PS94_ZANCU</name>